<feature type="transmembrane region" description="Helical" evidence="1">
    <location>
        <begin position="146"/>
        <end position="166"/>
    </location>
</feature>
<keyword evidence="1" id="KW-0812">Transmembrane</keyword>
<sequence length="377" mass="42751">MTGLFTGFSLVAKLSYIVAFLPGVFILLFWKEMQNISKAQHSNEQRLALLRQCTVAGLLFSAAATIAFVPQLAKNWILYGDAFKTLGIGFQWFSPEIIRRIVLTYPLVLTYGSYWGQFGTMSPLLLAFFPLILLAPRLKAPRNGVVTALAVAAMAGLLFWVILFPAIPMPRYFLATLILLFVPAAWSAEKFSLWGRMSAHVIWAGTLLMLVVFYRMWWGEVFPLRDAYRNVISEQKEGVPREGEVDSYAVHQTLNQIAEPGARVYTLTYFKFFLRPDLIQSATQSSEVTSAFDTRYPENFWRLIHTHGFTYILAEDDYNVVAVDLIMKTKPEWVTVEQVARQGAWGAYRISFENPSEKVLFTTREIAPGAWDVIPAD</sequence>
<evidence type="ECO:0000313" key="3">
    <source>
        <dbReference type="Proteomes" id="UP000886602"/>
    </source>
</evidence>
<dbReference type="AlphaFoldDB" id="A0A9D7I7E3"/>
<feature type="transmembrane region" description="Helical" evidence="1">
    <location>
        <begin position="6"/>
        <end position="29"/>
    </location>
</feature>
<name>A0A9D7I7E3_9RHOO</name>
<reference evidence="2" key="1">
    <citation type="submission" date="2020-10" db="EMBL/GenBank/DDBJ databases">
        <title>Connecting structure to function with the recovery of over 1000 high-quality activated sludge metagenome-assembled genomes encoding full-length rRNA genes using long-read sequencing.</title>
        <authorList>
            <person name="Singleton C.M."/>
            <person name="Petriglieri F."/>
            <person name="Kristensen J.M."/>
            <person name="Kirkegaard R.H."/>
            <person name="Michaelsen T.Y."/>
            <person name="Andersen M.H."/>
            <person name="Karst S.M."/>
            <person name="Dueholm M.S."/>
            <person name="Nielsen P.H."/>
            <person name="Albertsen M."/>
        </authorList>
    </citation>
    <scope>NUCLEOTIDE SEQUENCE</scope>
    <source>
        <strain evidence="2">EsbW_18-Q3-R4-48_MAXAC.044</strain>
    </source>
</reference>
<dbReference type="EMBL" id="JADJNC010000004">
    <property type="protein sequence ID" value="MBK7422042.1"/>
    <property type="molecule type" value="Genomic_DNA"/>
</dbReference>
<evidence type="ECO:0000256" key="1">
    <source>
        <dbReference type="SAM" id="Phobius"/>
    </source>
</evidence>
<keyword evidence="1" id="KW-1133">Transmembrane helix</keyword>
<feature type="transmembrane region" description="Helical" evidence="1">
    <location>
        <begin position="49"/>
        <end position="69"/>
    </location>
</feature>
<comment type="caution">
    <text evidence="2">The sequence shown here is derived from an EMBL/GenBank/DDBJ whole genome shotgun (WGS) entry which is preliminary data.</text>
</comment>
<feature type="transmembrane region" description="Helical" evidence="1">
    <location>
        <begin position="114"/>
        <end position="134"/>
    </location>
</feature>
<organism evidence="2 3">
    <name type="scientific">Candidatus Propionivibrio dominans</name>
    <dbReference type="NCBI Taxonomy" id="2954373"/>
    <lineage>
        <taxon>Bacteria</taxon>
        <taxon>Pseudomonadati</taxon>
        <taxon>Pseudomonadota</taxon>
        <taxon>Betaproteobacteria</taxon>
        <taxon>Rhodocyclales</taxon>
        <taxon>Rhodocyclaceae</taxon>
        <taxon>Propionivibrio</taxon>
    </lineage>
</organism>
<gene>
    <name evidence="2" type="ORF">IPJ48_02495</name>
</gene>
<protein>
    <submittedName>
        <fullName evidence="2">Uncharacterized protein</fullName>
    </submittedName>
</protein>
<feature type="transmembrane region" description="Helical" evidence="1">
    <location>
        <begin position="200"/>
        <end position="218"/>
    </location>
</feature>
<keyword evidence="1" id="KW-0472">Membrane</keyword>
<accession>A0A9D7I7E3</accession>
<evidence type="ECO:0000313" key="2">
    <source>
        <dbReference type="EMBL" id="MBK7422042.1"/>
    </source>
</evidence>
<proteinExistence type="predicted"/>
<dbReference type="Proteomes" id="UP000886602">
    <property type="component" value="Unassembled WGS sequence"/>
</dbReference>
<feature type="transmembrane region" description="Helical" evidence="1">
    <location>
        <begin position="172"/>
        <end position="188"/>
    </location>
</feature>